<gene>
    <name evidence="10" type="ORF">Zmor_018895</name>
</gene>
<keyword evidence="4 7" id="KW-0378">Hydrolase</keyword>
<feature type="chain" id="PRO_5041398997" description="Peptidase S1 domain-containing protein" evidence="8">
    <location>
        <begin position="17"/>
        <end position="241"/>
    </location>
</feature>
<dbReference type="Pfam" id="PF00089">
    <property type="entry name" value="Trypsin"/>
    <property type="match status" value="1"/>
</dbReference>
<dbReference type="GO" id="GO:0004252">
    <property type="term" value="F:serine-type endopeptidase activity"/>
    <property type="evidence" value="ECO:0007669"/>
    <property type="project" value="InterPro"/>
</dbReference>
<name>A0AA38ME30_9CUCU</name>
<keyword evidence="5 7" id="KW-0720">Serine protease</keyword>
<evidence type="ECO:0000256" key="8">
    <source>
        <dbReference type="SAM" id="SignalP"/>
    </source>
</evidence>
<evidence type="ECO:0000256" key="2">
    <source>
        <dbReference type="ARBA" id="ARBA00007664"/>
    </source>
</evidence>
<dbReference type="PROSITE" id="PS00135">
    <property type="entry name" value="TRYPSIN_SER"/>
    <property type="match status" value="1"/>
</dbReference>
<keyword evidence="6" id="KW-1015">Disulfide bond</keyword>
<dbReference type="PRINTS" id="PR00722">
    <property type="entry name" value="CHYMOTRYPSIN"/>
</dbReference>
<dbReference type="InterPro" id="IPR001314">
    <property type="entry name" value="Peptidase_S1A"/>
</dbReference>
<accession>A0AA38ME30</accession>
<dbReference type="InterPro" id="IPR033116">
    <property type="entry name" value="TRYPSIN_SER"/>
</dbReference>
<comment type="similarity">
    <text evidence="2">Belongs to the peptidase S1 family.</text>
</comment>
<keyword evidence="11" id="KW-1185">Reference proteome</keyword>
<dbReference type="FunFam" id="2.40.10.10:FF:000036">
    <property type="entry name" value="Trypsin beta"/>
    <property type="match status" value="1"/>
</dbReference>
<dbReference type="EMBL" id="JALNTZ010000005">
    <property type="protein sequence ID" value="KAJ3652973.1"/>
    <property type="molecule type" value="Genomic_DNA"/>
</dbReference>
<comment type="subcellular location">
    <subcellularLocation>
        <location evidence="1">Secreted</location>
        <location evidence="1">Extracellular space</location>
    </subcellularLocation>
</comment>
<evidence type="ECO:0000256" key="6">
    <source>
        <dbReference type="ARBA" id="ARBA00023157"/>
    </source>
</evidence>
<dbReference type="SUPFAM" id="SSF50494">
    <property type="entry name" value="Trypsin-like serine proteases"/>
    <property type="match status" value="1"/>
</dbReference>
<dbReference type="InterPro" id="IPR043504">
    <property type="entry name" value="Peptidase_S1_PA_chymotrypsin"/>
</dbReference>
<dbReference type="GO" id="GO:0006508">
    <property type="term" value="P:proteolysis"/>
    <property type="evidence" value="ECO:0007669"/>
    <property type="project" value="UniProtKB-KW"/>
</dbReference>
<dbReference type="PROSITE" id="PS00134">
    <property type="entry name" value="TRYPSIN_HIS"/>
    <property type="match status" value="1"/>
</dbReference>
<protein>
    <recommendedName>
        <fullName evidence="9">Peptidase S1 domain-containing protein</fullName>
    </recommendedName>
</protein>
<dbReference type="PANTHER" id="PTHR24276:SF98">
    <property type="entry name" value="FI18310P1-RELATED"/>
    <property type="match status" value="1"/>
</dbReference>
<dbReference type="InterPro" id="IPR050430">
    <property type="entry name" value="Peptidase_S1"/>
</dbReference>
<evidence type="ECO:0000256" key="1">
    <source>
        <dbReference type="ARBA" id="ARBA00004239"/>
    </source>
</evidence>
<evidence type="ECO:0000313" key="11">
    <source>
        <dbReference type="Proteomes" id="UP001168821"/>
    </source>
</evidence>
<organism evidence="10 11">
    <name type="scientific">Zophobas morio</name>
    <dbReference type="NCBI Taxonomy" id="2755281"/>
    <lineage>
        <taxon>Eukaryota</taxon>
        <taxon>Metazoa</taxon>
        <taxon>Ecdysozoa</taxon>
        <taxon>Arthropoda</taxon>
        <taxon>Hexapoda</taxon>
        <taxon>Insecta</taxon>
        <taxon>Pterygota</taxon>
        <taxon>Neoptera</taxon>
        <taxon>Endopterygota</taxon>
        <taxon>Coleoptera</taxon>
        <taxon>Polyphaga</taxon>
        <taxon>Cucujiformia</taxon>
        <taxon>Tenebrionidae</taxon>
        <taxon>Zophobas</taxon>
    </lineage>
</organism>
<feature type="signal peptide" evidence="8">
    <location>
        <begin position="1"/>
        <end position="16"/>
    </location>
</feature>
<proteinExistence type="inferred from homology"/>
<dbReference type="AlphaFoldDB" id="A0AA38ME30"/>
<dbReference type="SMART" id="SM00020">
    <property type="entry name" value="Tryp_SPc"/>
    <property type="match status" value="1"/>
</dbReference>
<sequence>MKQLLIILLATATTSGLPHHGRIFGGTPAASGQFPFIASLNNPDQLCDASIINKNWLLTAAHCIDLVTNTTQVLVGTNFQHSGGTKYNISKAIAHEGFSYNTLKNDIALIKIYGEFQFDNLVQPVEFVDPGVNQTCIAAGWGVTESVSFPEELHFVEQIALDLELCQVIIEDTESFLGSEQVCGFGVEGTGACFGDSGGPLVCDGRLGGVMSFVFGGCEQNYPDVYTRPLDFVDWISENMK</sequence>
<evidence type="ECO:0000313" key="10">
    <source>
        <dbReference type="EMBL" id="KAJ3652973.1"/>
    </source>
</evidence>
<evidence type="ECO:0000259" key="9">
    <source>
        <dbReference type="PROSITE" id="PS50240"/>
    </source>
</evidence>
<reference evidence="10" key="1">
    <citation type="journal article" date="2023" name="G3 (Bethesda)">
        <title>Whole genome assemblies of Zophobas morio and Tenebrio molitor.</title>
        <authorList>
            <person name="Kaur S."/>
            <person name="Stinson S.A."/>
            <person name="diCenzo G.C."/>
        </authorList>
    </citation>
    <scope>NUCLEOTIDE SEQUENCE</scope>
    <source>
        <strain evidence="10">QUZm001</strain>
    </source>
</reference>
<evidence type="ECO:0000256" key="3">
    <source>
        <dbReference type="ARBA" id="ARBA00022670"/>
    </source>
</evidence>
<feature type="domain" description="Peptidase S1" evidence="9">
    <location>
        <begin position="23"/>
        <end position="241"/>
    </location>
</feature>
<dbReference type="PROSITE" id="PS50240">
    <property type="entry name" value="TRYPSIN_DOM"/>
    <property type="match status" value="1"/>
</dbReference>
<evidence type="ECO:0000256" key="7">
    <source>
        <dbReference type="RuleBase" id="RU363034"/>
    </source>
</evidence>
<keyword evidence="3 7" id="KW-0645">Protease</keyword>
<comment type="caution">
    <text evidence="10">The sequence shown here is derived from an EMBL/GenBank/DDBJ whole genome shotgun (WGS) entry which is preliminary data.</text>
</comment>
<dbReference type="Proteomes" id="UP001168821">
    <property type="component" value="Unassembled WGS sequence"/>
</dbReference>
<dbReference type="PANTHER" id="PTHR24276">
    <property type="entry name" value="POLYSERASE-RELATED"/>
    <property type="match status" value="1"/>
</dbReference>
<dbReference type="CDD" id="cd00190">
    <property type="entry name" value="Tryp_SPc"/>
    <property type="match status" value="1"/>
</dbReference>
<dbReference type="Gene3D" id="2.40.10.10">
    <property type="entry name" value="Trypsin-like serine proteases"/>
    <property type="match status" value="1"/>
</dbReference>
<keyword evidence="8" id="KW-0732">Signal</keyword>
<evidence type="ECO:0000256" key="4">
    <source>
        <dbReference type="ARBA" id="ARBA00022801"/>
    </source>
</evidence>
<evidence type="ECO:0000256" key="5">
    <source>
        <dbReference type="ARBA" id="ARBA00022825"/>
    </source>
</evidence>
<dbReference type="GO" id="GO:0005576">
    <property type="term" value="C:extracellular region"/>
    <property type="evidence" value="ECO:0007669"/>
    <property type="project" value="UniProtKB-SubCell"/>
</dbReference>
<dbReference type="InterPro" id="IPR001254">
    <property type="entry name" value="Trypsin_dom"/>
</dbReference>
<dbReference type="InterPro" id="IPR018114">
    <property type="entry name" value="TRYPSIN_HIS"/>
</dbReference>
<dbReference type="InterPro" id="IPR009003">
    <property type="entry name" value="Peptidase_S1_PA"/>
</dbReference>